<dbReference type="RefSeq" id="WP_049976806.1">
    <property type="nucleotide sequence ID" value="NZ_AZSD01000214.1"/>
</dbReference>
<organism evidence="1 2">
    <name type="scientific">Streptomyces leeuwenhoekii</name>
    <dbReference type="NCBI Taxonomy" id="1437453"/>
    <lineage>
        <taxon>Bacteria</taxon>
        <taxon>Bacillati</taxon>
        <taxon>Actinomycetota</taxon>
        <taxon>Actinomycetes</taxon>
        <taxon>Kitasatosporales</taxon>
        <taxon>Streptomycetaceae</taxon>
        <taxon>Streptomyces</taxon>
    </lineage>
</organism>
<reference evidence="1 2" key="1">
    <citation type="submission" date="2015-02" db="EMBL/GenBank/DDBJ databases">
        <authorList>
            <person name="Gomez-Escribano P.J."/>
        </authorList>
    </citation>
    <scope>NUCLEOTIDE SEQUENCE [LARGE SCALE GENOMIC DNA]</scope>
    <source>
        <strain evidence="2">C34 (DSM 42122 / NRRL B-24963)</strain>
    </source>
</reference>
<dbReference type="EMBL" id="LN831790">
    <property type="protein sequence ID" value="CQR61537.1"/>
    <property type="molecule type" value="Genomic_DNA"/>
</dbReference>
<dbReference type="KEGG" id="sle:sle_20760"/>
<dbReference type="AlphaFoldDB" id="A0A0F7VVI5"/>
<dbReference type="Proteomes" id="UP000035016">
    <property type="component" value="Chromosome Chromosome"/>
</dbReference>
<sequence>MPATLTRSHPARLLPSAQALSVTDLSNAERAVALYASDLPDTYSYRRGDDAQLVAWIDQGVSRMGLEAIYRTAALASGYRRAWMNGHVTEGDKRAEAERFPNVVRAVRAWEVAALITFRHGVSDEARARSERYPVNGECAKYRGGAA</sequence>
<proteinExistence type="predicted"/>
<evidence type="ECO:0000313" key="2">
    <source>
        <dbReference type="Proteomes" id="UP000035016"/>
    </source>
</evidence>
<name>A0A0F7VVI5_STRLW</name>
<protein>
    <submittedName>
        <fullName evidence="1">Uncharacterized protein</fullName>
    </submittedName>
</protein>
<evidence type="ECO:0000313" key="1">
    <source>
        <dbReference type="EMBL" id="CQR61537.1"/>
    </source>
</evidence>
<accession>A0A0F7VVI5</accession>
<gene>
    <name evidence="1" type="primary">sle_20760</name>
</gene>